<gene>
    <name evidence="8" type="ORF">OB236_04850</name>
</gene>
<dbReference type="Gene3D" id="3.40.1710.10">
    <property type="entry name" value="abc type-2 transporter like domain"/>
    <property type="match status" value="1"/>
</dbReference>
<feature type="transmembrane region" description="Helical" evidence="6">
    <location>
        <begin position="348"/>
        <end position="367"/>
    </location>
</feature>
<dbReference type="PANTHER" id="PTHR30294:SF29">
    <property type="entry name" value="MULTIDRUG ABC TRANSPORTER PERMEASE YBHS-RELATED"/>
    <property type="match status" value="1"/>
</dbReference>
<dbReference type="EMBL" id="JAOQIO010000007">
    <property type="protein sequence ID" value="MCU6791456.1"/>
    <property type="molecule type" value="Genomic_DNA"/>
</dbReference>
<evidence type="ECO:0000313" key="8">
    <source>
        <dbReference type="EMBL" id="MCU6791456.1"/>
    </source>
</evidence>
<evidence type="ECO:0000256" key="3">
    <source>
        <dbReference type="ARBA" id="ARBA00022692"/>
    </source>
</evidence>
<keyword evidence="4 6" id="KW-1133">Transmembrane helix</keyword>
<evidence type="ECO:0000256" key="4">
    <source>
        <dbReference type="ARBA" id="ARBA00022989"/>
    </source>
</evidence>
<keyword evidence="3 6" id="KW-0812">Transmembrane</keyword>
<comment type="subcellular location">
    <subcellularLocation>
        <location evidence="1">Cell membrane</location>
        <topology evidence="1">Multi-pass membrane protein</topology>
    </subcellularLocation>
</comment>
<feature type="transmembrane region" description="Helical" evidence="6">
    <location>
        <begin position="16"/>
        <end position="35"/>
    </location>
</feature>
<dbReference type="RefSeq" id="WP_262683006.1">
    <property type="nucleotide sequence ID" value="NZ_JAOQIO010000007.1"/>
</dbReference>
<feature type="transmembrane region" description="Helical" evidence="6">
    <location>
        <begin position="256"/>
        <end position="282"/>
    </location>
</feature>
<feature type="domain" description="ABC-2 type transporter transmembrane" evidence="7">
    <location>
        <begin position="16"/>
        <end position="359"/>
    </location>
</feature>
<proteinExistence type="predicted"/>
<evidence type="ECO:0000256" key="5">
    <source>
        <dbReference type="ARBA" id="ARBA00023136"/>
    </source>
</evidence>
<evidence type="ECO:0000256" key="2">
    <source>
        <dbReference type="ARBA" id="ARBA00022475"/>
    </source>
</evidence>
<evidence type="ECO:0000259" key="7">
    <source>
        <dbReference type="Pfam" id="PF12698"/>
    </source>
</evidence>
<dbReference type="PANTHER" id="PTHR30294">
    <property type="entry name" value="MEMBRANE COMPONENT OF ABC TRANSPORTER YHHJ-RELATED"/>
    <property type="match status" value="1"/>
</dbReference>
<evidence type="ECO:0000256" key="6">
    <source>
        <dbReference type="SAM" id="Phobius"/>
    </source>
</evidence>
<accession>A0ABT2UBQ6</accession>
<feature type="transmembrane region" description="Helical" evidence="6">
    <location>
        <begin position="222"/>
        <end position="244"/>
    </location>
</feature>
<evidence type="ECO:0000313" key="9">
    <source>
        <dbReference type="Proteomes" id="UP001652445"/>
    </source>
</evidence>
<dbReference type="Proteomes" id="UP001652445">
    <property type="component" value="Unassembled WGS sequence"/>
</dbReference>
<name>A0ABT2UBQ6_9BACL</name>
<dbReference type="Pfam" id="PF12698">
    <property type="entry name" value="ABC2_membrane_3"/>
    <property type="match status" value="1"/>
</dbReference>
<dbReference type="InterPro" id="IPR051449">
    <property type="entry name" value="ABC-2_transporter_component"/>
</dbReference>
<protein>
    <submittedName>
        <fullName evidence="8">ABC transporter permease</fullName>
    </submittedName>
</protein>
<sequence length="384" mass="42051">MKSLLDEWKFVLQGKFVLIILIVPLLVSALFGYLFQNSQINEAPIAVVDEDNSLYSRQFTDKINASQYMNVVDVFHYAVTPDTLMANEAYMAVIYLPRGMEQLRLQGKQVNVGVLIDNSMPAAVSNIRNGVQELFTVENTTTSMGKLKAMGVSDEAAGAIIAPLSMQQRLLYNPTSDFIAFMVIGFVNVTALGITIGGAAAIVPRLRLEGKLQEELTHPIGLWLRVLPYAMSSTISLLLVFGVLKQLGGLRFAGSPLAFLLPLILYTLVVTVIGMLVGWTAADPAKVTLRTYPIVYPSFMLSGFQVASIMLPHSAQMLGSLLPLTWLFKFIRGIGYRGGSLTYYASEIGVLVLMLGVLSLGVGLMIMKENRKLSLNNKMKEITA</sequence>
<organism evidence="8 9">
    <name type="scientific">Paenibacillus baimaensis</name>
    <dbReference type="NCBI Taxonomy" id="2982185"/>
    <lineage>
        <taxon>Bacteria</taxon>
        <taxon>Bacillati</taxon>
        <taxon>Bacillota</taxon>
        <taxon>Bacilli</taxon>
        <taxon>Bacillales</taxon>
        <taxon>Paenibacillaceae</taxon>
        <taxon>Paenibacillus</taxon>
    </lineage>
</organism>
<dbReference type="InterPro" id="IPR013525">
    <property type="entry name" value="ABC2_TM"/>
</dbReference>
<keyword evidence="2" id="KW-1003">Cell membrane</keyword>
<comment type="caution">
    <text evidence="8">The sequence shown here is derived from an EMBL/GenBank/DDBJ whole genome shotgun (WGS) entry which is preliminary data.</text>
</comment>
<keyword evidence="9" id="KW-1185">Reference proteome</keyword>
<feature type="transmembrane region" description="Helical" evidence="6">
    <location>
        <begin position="178"/>
        <end position="202"/>
    </location>
</feature>
<evidence type="ECO:0000256" key="1">
    <source>
        <dbReference type="ARBA" id="ARBA00004651"/>
    </source>
</evidence>
<reference evidence="8 9" key="1">
    <citation type="submission" date="2022-09" db="EMBL/GenBank/DDBJ databases">
        <authorList>
            <person name="Han X.L."/>
            <person name="Wang Q."/>
            <person name="Lu T."/>
        </authorList>
    </citation>
    <scope>NUCLEOTIDE SEQUENCE [LARGE SCALE GENOMIC DNA]</scope>
    <source>
        <strain evidence="8 9">WQ 127069</strain>
    </source>
</reference>
<keyword evidence="5 6" id="KW-0472">Membrane</keyword>